<accession>A0A5M9GZH7</accession>
<feature type="domain" description="Restriction system protein Mrr-like N-terminal" evidence="2">
    <location>
        <begin position="6"/>
        <end position="89"/>
    </location>
</feature>
<organism evidence="3 4">
    <name type="scientific">Arcticibacter tournemirensis</name>
    <dbReference type="NCBI Taxonomy" id="699437"/>
    <lineage>
        <taxon>Bacteria</taxon>
        <taxon>Pseudomonadati</taxon>
        <taxon>Bacteroidota</taxon>
        <taxon>Sphingobacteriia</taxon>
        <taxon>Sphingobacteriales</taxon>
        <taxon>Sphingobacteriaceae</taxon>
        <taxon>Arcticibacter</taxon>
    </lineage>
</organism>
<feature type="domain" description="GmrSD restriction endonucleases N-terminal" evidence="1">
    <location>
        <begin position="173"/>
        <end position="311"/>
    </location>
</feature>
<evidence type="ECO:0000259" key="1">
    <source>
        <dbReference type="Pfam" id="PF03235"/>
    </source>
</evidence>
<dbReference type="Pfam" id="PF14338">
    <property type="entry name" value="Mrr_N"/>
    <property type="match status" value="1"/>
</dbReference>
<dbReference type="OrthoDB" id="9764212at2"/>
<proteinExistence type="predicted"/>
<dbReference type="Pfam" id="PF03235">
    <property type="entry name" value="GmrSD_N"/>
    <property type="match status" value="1"/>
</dbReference>
<dbReference type="RefSeq" id="WP_141815060.1">
    <property type="nucleotide sequence ID" value="NZ_VFPL01000001.1"/>
</dbReference>
<dbReference type="InterPro" id="IPR004919">
    <property type="entry name" value="GmrSD_N"/>
</dbReference>
<reference evidence="3 4" key="1">
    <citation type="submission" date="2019-09" db="EMBL/GenBank/DDBJ databases">
        <title>Pararcticibacter amylolyticus gen. nov., sp. nov., isolated from a rottenly hemp rope, and reclassification of Pedobacter tournemirensis as Pararcticibacter tournemirensis comb. nov.</title>
        <authorList>
            <person name="Cai Y."/>
        </authorList>
    </citation>
    <scope>NUCLEOTIDE SEQUENCE [LARGE SCALE GENOMIC DNA]</scope>
    <source>
        <strain evidence="3 4">TF5-37.2-LB10</strain>
    </source>
</reference>
<gene>
    <name evidence="3" type="ORF">F1649_17920</name>
</gene>
<dbReference type="PANTHER" id="PTHR39639:SF1">
    <property type="entry name" value="DUF262 DOMAIN-CONTAINING PROTEIN"/>
    <property type="match status" value="1"/>
</dbReference>
<dbReference type="AlphaFoldDB" id="A0A5M9GZH7"/>
<sequence>MPVPVFEDMMNPTLQALKSLGGEAHIKEIEDKVSELLDLSTEDILEVHKDNRTKLGYRLAWSRNYLKRVGLLERTGRAYWSLTEEGKKAEAVDKDQIIRKIKMLDGRLANDDDEDLLDDDSKSDLDNAILRDQHNPDVEKEDTLSSEIIKPFDPKRIDITSKTLILDSIFKRISRKEINLFTDFQRQGDLWDPMKQSRLIESILIRFPLPAFYFDGTDEDQWLIVDGLQRISTLKNFVIDKTLKLQNLEFLDQFNGCNYDDLPRNLQRRIDEAEITVYIINPGTPDEVKYNVFKRINTTALILEPQEIRHAINQGVPALFVKELADLDEFKRATSYTIKTHRMLDRDFVTRFLSFYLNPYKGYQPDLDTFMNKSMAALKELSDSERLEIKSKFIGAMNGAYSLFGEDAFRKRFSRADNRKPINKALFEVWSVSLAKLTNEDLKLLIEQKDKLTDEFILLLNEDSVFSDSLSSGTGDRKRVTKRFTAIENLIQKQIQQ</sequence>
<dbReference type="Proteomes" id="UP000322918">
    <property type="component" value="Unassembled WGS sequence"/>
</dbReference>
<evidence type="ECO:0000313" key="4">
    <source>
        <dbReference type="Proteomes" id="UP000322918"/>
    </source>
</evidence>
<evidence type="ECO:0000313" key="3">
    <source>
        <dbReference type="EMBL" id="KAA8478214.1"/>
    </source>
</evidence>
<dbReference type="EMBL" id="VWNE01000034">
    <property type="protein sequence ID" value="KAA8478214.1"/>
    <property type="molecule type" value="Genomic_DNA"/>
</dbReference>
<comment type="caution">
    <text evidence="3">The sequence shown here is derived from an EMBL/GenBank/DDBJ whole genome shotgun (WGS) entry which is preliminary data.</text>
</comment>
<keyword evidence="4" id="KW-1185">Reference proteome</keyword>
<name>A0A5M9GZH7_9SPHI</name>
<evidence type="ECO:0000259" key="2">
    <source>
        <dbReference type="Pfam" id="PF14338"/>
    </source>
</evidence>
<protein>
    <submittedName>
        <fullName evidence="3">DUF262 domain-containing protein</fullName>
    </submittedName>
</protein>
<dbReference type="InterPro" id="IPR025745">
    <property type="entry name" value="Mrr-like_N_dom"/>
</dbReference>
<dbReference type="PANTHER" id="PTHR39639">
    <property type="entry name" value="CHROMOSOME 16, WHOLE GENOME SHOTGUN SEQUENCE"/>
    <property type="match status" value="1"/>
</dbReference>